<evidence type="ECO:0000256" key="4">
    <source>
        <dbReference type="ARBA" id="ARBA00023163"/>
    </source>
</evidence>
<dbReference type="CDD" id="cd05466">
    <property type="entry name" value="PBP2_LTTR_substrate"/>
    <property type="match status" value="1"/>
</dbReference>
<evidence type="ECO:0000256" key="3">
    <source>
        <dbReference type="ARBA" id="ARBA00023125"/>
    </source>
</evidence>
<accession>A0A9X3ECP8</accession>
<dbReference type="PANTHER" id="PTHR30126">
    <property type="entry name" value="HTH-TYPE TRANSCRIPTIONAL REGULATOR"/>
    <property type="match status" value="1"/>
</dbReference>
<evidence type="ECO:0000259" key="5">
    <source>
        <dbReference type="PROSITE" id="PS50931"/>
    </source>
</evidence>
<name>A0A9X3ECP8_9GAMM</name>
<evidence type="ECO:0000313" key="6">
    <source>
        <dbReference type="EMBL" id="MCY0964721.1"/>
    </source>
</evidence>
<dbReference type="Pfam" id="PF03466">
    <property type="entry name" value="LysR_substrate"/>
    <property type="match status" value="1"/>
</dbReference>
<dbReference type="SUPFAM" id="SSF46785">
    <property type="entry name" value="Winged helix' DNA-binding domain"/>
    <property type="match status" value="1"/>
</dbReference>
<dbReference type="Gene3D" id="3.40.190.10">
    <property type="entry name" value="Periplasmic binding protein-like II"/>
    <property type="match status" value="2"/>
</dbReference>
<dbReference type="GO" id="GO:0003700">
    <property type="term" value="F:DNA-binding transcription factor activity"/>
    <property type="evidence" value="ECO:0007669"/>
    <property type="project" value="InterPro"/>
</dbReference>
<comment type="caution">
    <text evidence="6">The sequence shown here is derived from an EMBL/GenBank/DDBJ whole genome shotgun (WGS) entry which is preliminary data.</text>
</comment>
<feature type="domain" description="HTH lysR-type" evidence="5">
    <location>
        <begin position="2"/>
        <end position="58"/>
    </location>
</feature>
<dbReference type="InterPro" id="IPR036388">
    <property type="entry name" value="WH-like_DNA-bd_sf"/>
</dbReference>
<proteinExistence type="inferred from homology"/>
<dbReference type="PANTHER" id="PTHR30126:SF99">
    <property type="entry name" value="TRANSCRIPTIONAL REGULATOR LYSR FAMILY"/>
    <property type="match status" value="1"/>
</dbReference>
<dbReference type="PROSITE" id="PS50931">
    <property type="entry name" value="HTH_LYSR"/>
    <property type="match status" value="1"/>
</dbReference>
<dbReference type="RefSeq" id="WP_283172939.1">
    <property type="nucleotide sequence ID" value="NZ_JAPNOA010000019.1"/>
</dbReference>
<keyword evidence="3" id="KW-0238">DNA-binding</keyword>
<dbReference type="Gene3D" id="1.10.10.10">
    <property type="entry name" value="Winged helix-like DNA-binding domain superfamily/Winged helix DNA-binding domain"/>
    <property type="match status" value="1"/>
</dbReference>
<dbReference type="EMBL" id="JAPNOA010000019">
    <property type="protein sequence ID" value="MCY0964721.1"/>
    <property type="molecule type" value="Genomic_DNA"/>
</dbReference>
<evidence type="ECO:0000313" key="7">
    <source>
        <dbReference type="Proteomes" id="UP001150830"/>
    </source>
</evidence>
<evidence type="ECO:0000256" key="1">
    <source>
        <dbReference type="ARBA" id="ARBA00009437"/>
    </source>
</evidence>
<organism evidence="6 7">
    <name type="scientific">Parathalassolituus penaei</name>
    <dbReference type="NCBI Taxonomy" id="2997323"/>
    <lineage>
        <taxon>Bacteria</taxon>
        <taxon>Pseudomonadati</taxon>
        <taxon>Pseudomonadota</taxon>
        <taxon>Gammaproteobacteria</taxon>
        <taxon>Oceanospirillales</taxon>
        <taxon>Oceanospirillaceae</taxon>
        <taxon>Parathalassolituus</taxon>
    </lineage>
</organism>
<dbReference type="InterPro" id="IPR005119">
    <property type="entry name" value="LysR_subst-bd"/>
</dbReference>
<sequence length="299" mass="33766">MLNPQWLRSFAALNEHGSFTRAADVLGLTQAAVSQHVRHLEDEHGTLVLRHPRRIEVTPAGKAVLAYWQDMREAHECLQQRLAEQTSMDGHVRLITPGSVGMLLYPFLLDLQVEKPGLIVQHRFAPDAEVEEGVLSGIWDLGVLPFRPDSERLFSSQFCREPLELVVPAGETVNDWSDLQRLGFVGHPDGKAIATRLFARWFPGNPGVETLPCKGFINQVALIPEPVARGLGFTVLPRYARLAYPHQERIQVLDLGPQVWDTLWLIFRQDWPLTSRARYVVERLNSRSCMVDGYLKPVG</sequence>
<dbReference type="SUPFAM" id="SSF53850">
    <property type="entry name" value="Periplasmic binding protein-like II"/>
    <property type="match status" value="1"/>
</dbReference>
<dbReference type="InterPro" id="IPR036390">
    <property type="entry name" value="WH_DNA-bd_sf"/>
</dbReference>
<protein>
    <submittedName>
        <fullName evidence="6">LysR family transcriptional regulator</fullName>
    </submittedName>
</protein>
<dbReference type="AlphaFoldDB" id="A0A9X3ECP8"/>
<comment type="similarity">
    <text evidence="1">Belongs to the LysR transcriptional regulatory family.</text>
</comment>
<keyword evidence="7" id="KW-1185">Reference proteome</keyword>
<keyword evidence="4" id="KW-0804">Transcription</keyword>
<dbReference type="Proteomes" id="UP001150830">
    <property type="component" value="Unassembled WGS sequence"/>
</dbReference>
<dbReference type="InterPro" id="IPR000847">
    <property type="entry name" value="LysR_HTH_N"/>
</dbReference>
<keyword evidence="2" id="KW-0805">Transcription regulation</keyword>
<gene>
    <name evidence="6" type="ORF">OUO13_05950</name>
</gene>
<evidence type="ECO:0000256" key="2">
    <source>
        <dbReference type="ARBA" id="ARBA00023015"/>
    </source>
</evidence>
<reference evidence="6" key="1">
    <citation type="submission" date="2022-11" db="EMBL/GenBank/DDBJ databases">
        <title>Parathalassolutuus dongxingensis gen. nov., sp. nov., a novel member of family Oceanospirillaceae isolated from a coastal shrimp pond in Guangxi, China.</title>
        <authorList>
            <person name="Chen H."/>
        </authorList>
    </citation>
    <scope>NUCLEOTIDE SEQUENCE</scope>
    <source>
        <strain evidence="6">G-43</strain>
    </source>
</reference>
<dbReference type="GO" id="GO:0000976">
    <property type="term" value="F:transcription cis-regulatory region binding"/>
    <property type="evidence" value="ECO:0007669"/>
    <property type="project" value="TreeGrafter"/>
</dbReference>
<dbReference type="Pfam" id="PF00126">
    <property type="entry name" value="HTH_1"/>
    <property type="match status" value="1"/>
</dbReference>